<feature type="region of interest" description="Disordered" evidence="1">
    <location>
        <begin position="1"/>
        <end position="21"/>
    </location>
</feature>
<feature type="compositionally biased region" description="Low complexity" evidence="1">
    <location>
        <begin position="622"/>
        <end position="636"/>
    </location>
</feature>
<evidence type="ECO:0000256" key="1">
    <source>
        <dbReference type="SAM" id="MobiDB-lite"/>
    </source>
</evidence>
<feature type="compositionally biased region" description="Basic residues" evidence="1">
    <location>
        <begin position="275"/>
        <end position="287"/>
    </location>
</feature>
<feature type="compositionally biased region" description="Basic and acidic residues" evidence="1">
    <location>
        <begin position="140"/>
        <end position="164"/>
    </location>
</feature>
<protein>
    <submittedName>
        <fullName evidence="2">Uncharacterized protein</fullName>
    </submittedName>
</protein>
<evidence type="ECO:0000313" key="2">
    <source>
        <dbReference type="EMBL" id="CAF4856849.1"/>
    </source>
</evidence>
<organism evidence="2 3">
    <name type="scientific">Pieris macdunnoughi</name>
    <dbReference type="NCBI Taxonomy" id="345717"/>
    <lineage>
        <taxon>Eukaryota</taxon>
        <taxon>Metazoa</taxon>
        <taxon>Ecdysozoa</taxon>
        <taxon>Arthropoda</taxon>
        <taxon>Hexapoda</taxon>
        <taxon>Insecta</taxon>
        <taxon>Pterygota</taxon>
        <taxon>Neoptera</taxon>
        <taxon>Endopterygota</taxon>
        <taxon>Lepidoptera</taxon>
        <taxon>Glossata</taxon>
        <taxon>Ditrysia</taxon>
        <taxon>Papilionoidea</taxon>
        <taxon>Pieridae</taxon>
        <taxon>Pierinae</taxon>
        <taxon>Pieris</taxon>
    </lineage>
</organism>
<reference evidence="2" key="1">
    <citation type="submission" date="2021-02" db="EMBL/GenBank/DDBJ databases">
        <authorList>
            <person name="Steward A R."/>
        </authorList>
    </citation>
    <scope>NUCLEOTIDE SEQUENCE</scope>
</reference>
<gene>
    <name evidence="2" type="ORF">PMACD_LOCUS7553</name>
</gene>
<feature type="compositionally biased region" description="Basic and acidic residues" evidence="1">
    <location>
        <begin position="50"/>
        <end position="60"/>
    </location>
</feature>
<feature type="compositionally biased region" description="Basic and acidic residues" evidence="1">
    <location>
        <begin position="1"/>
        <end position="11"/>
    </location>
</feature>
<dbReference type="OrthoDB" id="7474198at2759"/>
<dbReference type="Proteomes" id="UP000663880">
    <property type="component" value="Unassembled WGS sequence"/>
</dbReference>
<accession>A0A821SI68</accession>
<feature type="compositionally biased region" description="Basic and acidic residues" evidence="1">
    <location>
        <begin position="76"/>
        <end position="129"/>
    </location>
</feature>
<dbReference type="AlphaFoldDB" id="A0A821SI68"/>
<feature type="compositionally biased region" description="Basic residues" evidence="1">
    <location>
        <begin position="251"/>
        <end position="265"/>
    </location>
</feature>
<feature type="region of interest" description="Disordered" evidence="1">
    <location>
        <begin position="36"/>
        <end position="298"/>
    </location>
</feature>
<sequence length="636" mass="73974">MPKEEERKESSEGEDLPSDFFDDFCKDDFMEVIDSWNDDTKDSRPTINEKALDNVDDLRELIPNQTRKNSRSKQHSPHETEYEEERLNEYIRPGSRRDPNKTKQAIKRDKEVKVKELLAKHLESMDDIRPPGTELDDYFDESRNSEKKKFVEEVTRRHMSEKRPRSPSPLKHAVERRKDSPRNRRESPLRKRRDSPSRHRRDSPLRFRRISPRHNRDSPVRIRRDWSPKRREMRGFRDRGHSRLSPIYISRRPHVLHRSPRRSPKKYQSPDLRRERRSRSPYKRYKSRSISQSRREEIKDHDDQYLYAASQYVQNTGTSYQRPPESFAAYTEPYYPPEAVPQPVPAPTNSMPAPNMVPAPFQMSSGNLQNLDINLATQCDALAKLVADGKLSHEDYLKLAPIKGATPNMDPKERVAVLNRCRIAMENLCKLGLPNRLLMNTRIKPQKEEKLTTQCPEVKKFCSPLKRQGAVEYHFSKSSQSLMVQRNKEIIDSIISALSLEKIVAKPKKVRKDMRDASVQTTLPVCEVCDIRESTKFSDMSTSINPEYFSSSVHTQVIEEDLYSSKSLFNPSGSSSSGPPISIAHLTPAQLVSQLAARAKTLKHTDTSHSAPRRNFDDYHRGGNQYQNSNYNNYRY</sequence>
<comment type="caution">
    <text evidence="2">The sequence shown here is derived from an EMBL/GenBank/DDBJ whole genome shotgun (WGS) entry which is preliminary data.</text>
</comment>
<keyword evidence="3" id="KW-1185">Reference proteome</keyword>
<evidence type="ECO:0000313" key="3">
    <source>
        <dbReference type="Proteomes" id="UP000663880"/>
    </source>
</evidence>
<feature type="compositionally biased region" description="Acidic residues" evidence="1">
    <location>
        <begin position="12"/>
        <end position="21"/>
    </location>
</feature>
<proteinExistence type="predicted"/>
<dbReference type="EMBL" id="CAJOBZ010000018">
    <property type="protein sequence ID" value="CAF4856849.1"/>
    <property type="molecule type" value="Genomic_DNA"/>
</dbReference>
<name>A0A821SI68_9NEOP</name>
<feature type="compositionally biased region" description="Basic and acidic residues" evidence="1">
    <location>
        <begin position="214"/>
        <end position="241"/>
    </location>
</feature>
<feature type="compositionally biased region" description="Basic and acidic residues" evidence="1">
    <location>
        <begin position="172"/>
        <end position="205"/>
    </location>
</feature>
<feature type="region of interest" description="Disordered" evidence="1">
    <location>
        <begin position="600"/>
        <end position="636"/>
    </location>
</feature>